<keyword evidence="1" id="KW-0732">Signal</keyword>
<dbReference type="GeneID" id="108077495"/>
<protein>
    <submittedName>
        <fullName evidence="3">Uncharacterized protein</fullName>
    </submittedName>
</protein>
<dbReference type="AlphaFoldDB" id="A0A6P4IS80"/>
<keyword evidence="2" id="KW-1185">Reference proteome</keyword>
<dbReference type="OrthoDB" id="7998970at2759"/>
<gene>
    <name evidence="3" type="primary">LOC108077495</name>
</gene>
<sequence length="153" mass="16264">MQQSQILRSLCLLAVFSSMTAVVLGICDSCQTNNVACLNETHYRMCSANVAPNQILKCGEGKVCTEYTAICLDENAVTPACPADGANGSCETCDGTNLFVCTSRTTFQMCDGTTLTDQVTYCKDNKVCSISSGKYCVDSCEITGSVECDRAAP</sequence>
<reference evidence="3" key="1">
    <citation type="submission" date="2025-08" db="UniProtKB">
        <authorList>
            <consortium name="RefSeq"/>
        </authorList>
    </citation>
    <scope>IDENTIFICATION</scope>
    <source>
        <strain evidence="3">14028-0561.14</strain>
        <tissue evidence="3">Whole fly</tissue>
    </source>
</reference>
<evidence type="ECO:0000313" key="2">
    <source>
        <dbReference type="Proteomes" id="UP001652661"/>
    </source>
</evidence>
<evidence type="ECO:0000313" key="3">
    <source>
        <dbReference type="RefSeq" id="XP_017026309.1"/>
    </source>
</evidence>
<dbReference type="RefSeq" id="XP_017026309.1">
    <property type="nucleotide sequence ID" value="XM_017170820.2"/>
</dbReference>
<dbReference type="OMA" id="ETHYRFC"/>
<feature type="signal peptide" evidence="1">
    <location>
        <begin position="1"/>
        <end position="25"/>
    </location>
</feature>
<evidence type="ECO:0000256" key="1">
    <source>
        <dbReference type="SAM" id="SignalP"/>
    </source>
</evidence>
<feature type="chain" id="PRO_5028477677" evidence="1">
    <location>
        <begin position="26"/>
        <end position="153"/>
    </location>
</feature>
<proteinExistence type="predicted"/>
<name>A0A6P4IS80_DROKI</name>
<accession>A0A6P4IS80</accession>
<dbReference type="Proteomes" id="UP001652661">
    <property type="component" value="Chromosome 3L"/>
</dbReference>
<organism evidence="2 3">
    <name type="scientific">Drosophila kikkawai</name>
    <name type="common">Fruit fly</name>
    <dbReference type="NCBI Taxonomy" id="30033"/>
    <lineage>
        <taxon>Eukaryota</taxon>
        <taxon>Metazoa</taxon>
        <taxon>Ecdysozoa</taxon>
        <taxon>Arthropoda</taxon>
        <taxon>Hexapoda</taxon>
        <taxon>Insecta</taxon>
        <taxon>Pterygota</taxon>
        <taxon>Neoptera</taxon>
        <taxon>Endopterygota</taxon>
        <taxon>Diptera</taxon>
        <taxon>Brachycera</taxon>
        <taxon>Muscomorpha</taxon>
        <taxon>Ephydroidea</taxon>
        <taxon>Drosophilidae</taxon>
        <taxon>Drosophila</taxon>
        <taxon>Sophophora</taxon>
    </lineage>
</organism>